<comment type="caution">
    <text evidence="3">The sequence shown here is derived from an EMBL/GenBank/DDBJ whole genome shotgun (WGS) entry which is preliminary data.</text>
</comment>
<evidence type="ECO:0000313" key="3">
    <source>
        <dbReference type="EMBL" id="PRP85882.1"/>
    </source>
</evidence>
<proteinExistence type="predicted"/>
<feature type="compositionally biased region" description="Polar residues" evidence="2">
    <location>
        <begin position="1"/>
        <end position="21"/>
    </location>
</feature>
<keyword evidence="4" id="KW-1185">Reference proteome</keyword>
<dbReference type="InParanoid" id="A0A2P6NPK9"/>
<dbReference type="STRING" id="1890364.A0A2P6NPK9"/>
<protein>
    <submittedName>
        <fullName evidence="3">Uncharacterized protein</fullName>
    </submittedName>
</protein>
<evidence type="ECO:0000256" key="2">
    <source>
        <dbReference type="SAM" id="MobiDB-lite"/>
    </source>
</evidence>
<sequence>MSTESARRSMSGSYKSLLNSKSPPPQKSLDNKLKSRETTDRRKSRDGQRASPLLQPRSTRVGNTDVQFNEETTRYIQACASAGIDPILDFVVALSEPTLPRCTMANLTKPLGEKQLSIIAHSLRETRSIQELDMSGNNINYQGAHEIAVALQGNQSIRLALLGENTFGSEGVKFIASVLKENTTVTELDLHSNDIGNHGAASLGDALTENQTLVKLDLHQNIIKPQGMLAISSALKVNRSLQTLNIRFNEIGNNGAIALGTALELNQTLTELDFGGNMIEALGGKALAQGMMRNSSVKKLNLRSNQIGDEGAIEFAILLRENNILEELYLGLNNISTQGAVSIGEALSVNNTLVKLDLQAVQLGHAGVLAMSDAFRTNATVTDIILDIDRLPKEDSAKIAAAVKTNTTLTEFHMGNPDRVDPDALYNILTTLRLNKFLKGLLQKTGFEEHFGKSQQSLRTMFFDGVSKKSLEGNELVTYISERLKLMEDQLSRGDVDLTPEDIMKMILPEAEYTHAFGSTKNSTTFKSPQVIQSPPTETNTTPHRVKQQERQNPNIALDFEDYQGDHSKNQPAFFTKNRSSPAYQESRLDHSMSSRSTFFPHREDETVLDDMSRVVKSTIAAREGVIKEDMNTLFRAEMDKRDEKTAQEWKGLRQQLEEEAQTRAKEQSQTLEGAVQKIEVFEHSLGQYLKDTEEKMRQMEDRMNRTAAERESQLQDQIESLKRENETLRESERKFREEELPLFLQRQIETSPIFRSMMEESTALRSQLEETRDDYTKRLESQAASIQRLQNEAEDLKQEVKEILVPSITRMDEKVKKLEKTLVSDVQDKIGEMVRQLEESEDRNAHRCKQLETTIHASQSELAAQKKVVAELTKQLEEVSRKTEEGLEALEEKDKANQKTFESLKKNVQAIVETKAHVERLSEEMEDSRAQLQRHSREIVQAKDSQNEIEAAIQDRILEMKTELQQQLTSSLLSVQKDLEENKEVTQRQVADLKDETAQANQVIARELQEMKTDVEQTTRARNDLESSSQRWEAAVDNLGRKVGEVVHRLRIIEENLRADQETSMNALQALLSD</sequence>
<dbReference type="AlphaFoldDB" id="A0A2P6NPK9"/>
<evidence type="ECO:0000256" key="1">
    <source>
        <dbReference type="SAM" id="Coils"/>
    </source>
</evidence>
<dbReference type="Pfam" id="PF13516">
    <property type="entry name" value="LRR_6"/>
    <property type="match status" value="6"/>
</dbReference>
<feature type="compositionally biased region" description="Basic and acidic residues" evidence="2">
    <location>
        <begin position="29"/>
        <end position="48"/>
    </location>
</feature>
<feature type="region of interest" description="Disordered" evidence="2">
    <location>
        <begin position="524"/>
        <end position="549"/>
    </location>
</feature>
<dbReference type="InterPro" id="IPR001611">
    <property type="entry name" value="Leu-rich_rpt"/>
</dbReference>
<dbReference type="Gene3D" id="3.80.10.10">
    <property type="entry name" value="Ribonuclease Inhibitor"/>
    <property type="match status" value="3"/>
</dbReference>
<dbReference type="EMBL" id="MDYQ01000038">
    <property type="protein sequence ID" value="PRP85882.1"/>
    <property type="molecule type" value="Genomic_DNA"/>
</dbReference>
<organism evidence="3 4">
    <name type="scientific">Planoprotostelium fungivorum</name>
    <dbReference type="NCBI Taxonomy" id="1890364"/>
    <lineage>
        <taxon>Eukaryota</taxon>
        <taxon>Amoebozoa</taxon>
        <taxon>Evosea</taxon>
        <taxon>Variosea</taxon>
        <taxon>Cavosteliida</taxon>
        <taxon>Cavosteliaceae</taxon>
        <taxon>Planoprotostelium</taxon>
    </lineage>
</organism>
<reference evidence="3 4" key="1">
    <citation type="journal article" date="2018" name="Genome Biol. Evol.">
        <title>Multiple Roots of Fruiting Body Formation in Amoebozoa.</title>
        <authorList>
            <person name="Hillmann F."/>
            <person name="Forbes G."/>
            <person name="Novohradska S."/>
            <person name="Ferling I."/>
            <person name="Riege K."/>
            <person name="Groth M."/>
            <person name="Westermann M."/>
            <person name="Marz M."/>
            <person name="Spaller T."/>
            <person name="Winckler T."/>
            <person name="Schaap P."/>
            <person name="Glockner G."/>
        </authorList>
    </citation>
    <scope>NUCLEOTIDE SEQUENCE [LARGE SCALE GENOMIC DNA]</scope>
    <source>
        <strain evidence="3 4">Jena</strain>
    </source>
</reference>
<gene>
    <name evidence="3" type="ORF">PROFUN_06156</name>
</gene>
<feature type="coiled-coil region" evidence="1">
    <location>
        <begin position="977"/>
        <end position="1029"/>
    </location>
</feature>
<dbReference type="Proteomes" id="UP000241769">
    <property type="component" value="Unassembled WGS sequence"/>
</dbReference>
<dbReference type="SUPFAM" id="SSF52047">
    <property type="entry name" value="RNI-like"/>
    <property type="match status" value="1"/>
</dbReference>
<name>A0A2P6NPK9_9EUKA</name>
<evidence type="ECO:0000313" key="4">
    <source>
        <dbReference type="Proteomes" id="UP000241769"/>
    </source>
</evidence>
<dbReference type="SMART" id="SM00368">
    <property type="entry name" value="LRR_RI"/>
    <property type="match status" value="9"/>
</dbReference>
<dbReference type="PANTHER" id="PTHR24114:SF2">
    <property type="entry name" value="F-BOX DOMAIN-CONTAINING PROTEIN-RELATED"/>
    <property type="match status" value="1"/>
</dbReference>
<keyword evidence="1" id="KW-0175">Coiled coil</keyword>
<dbReference type="OrthoDB" id="17973at2759"/>
<feature type="coiled-coil region" evidence="1">
    <location>
        <begin position="690"/>
        <end position="953"/>
    </location>
</feature>
<feature type="compositionally biased region" description="Polar residues" evidence="2">
    <location>
        <begin position="56"/>
        <end position="66"/>
    </location>
</feature>
<dbReference type="PANTHER" id="PTHR24114">
    <property type="entry name" value="LEUCINE RICH REPEAT FAMILY PROTEIN"/>
    <property type="match status" value="1"/>
</dbReference>
<feature type="region of interest" description="Disordered" evidence="2">
    <location>
        <begin position="1"/>
        <end position="66"/>
    </location>
</feature>
<accession>A0A2P6NPK9</accession>
<dbReference type="InterPro" id="IPR052394">
    <property type="entry name" value="LRR-containing"/>
</dbReference>
<feature type="compositionally biased region" description="Polar residues" evidence="2">
    <location>
        <begin position="524"/>
        <end position="543"/>
    </location>
</feature>
<feature type="compositionally biased region" description="Polar residues" evidence="2">
    <location>
        <begin position="572"/>
        <end position="584"/>
    </location>
</feature>
<feature type="region of interest" description="Disordered" evidence="2">
    <location>
        <begin position="572"/>
        <end position="596"/>
    </location>
</feature>
<dbReference type="InterPro" id="IPR032675">
    <property type="entry name" value="LRR_dom_sf"/>
</dbReference>